<dbReference type="AlphaFoldDB" id="A0A926HRM9"/>
<dbReference type="Proteomes" id="UP000651482">
    <property type="component" value="Unassembled WGS sequence"/>
</dbReference>
<dbReference type="CDD" id="cd06267">
    <property type="entry name" value="PBP1_LacI_sugar_binding-like"/>
    <property type="match status" value="1"/>
</dbReference>
<dbReference type="PROSITE" id="PS50932">
    <property type="entry name" value="HTH_LACI_2"/>
    <property type="match status" value="1"/>
</dbReference>
<evidence type="ECO:0000259" key="4">
    <source>
        <dbReference type="PROSITE" id="PS50932"/>
    </source>
</evidence>
<gene>
    <name evidence="5" type="ORF">IAG03_07990</name>
</gene>
<evidence type="ECO:0000256" key="2">
    <source>
        <dbReference type="ARBA" id="ARBA00023125"/>
    </source>
</evidence>
<evidence type="ECO:0000256" key="3">
    <source>
        <dbReference type="ARBA" id="ARBA00023163"/>
    </source>
</evidence>
<evidence type="ECO:0000313" key="6">
    <source>
        <dbReference type="Proteomes" id="UP000651482"/>
    </source>
</evidence>
<dbReference type="GO" id="GO:0000976">
    <property type="term" value="F:transcription cis-regulatory region binding"/>
    <property type="evidence" value="ECO:0007669"/>
    <property type="project" value="TreeGrafter"/>
</dbReference>
<organism evidence="5 6">
    <name type="scientific">Yeguia hominis</name>
    <dbReference type="NCBI Taxonomy" id="2763662"/>
    <lineage>
        <taxon>Bacteria</taxon>
        <taxon>Bacillati</taxon>
        <taxon>Bacillota</taxon>
        <taxon>Clostridia</taxon>
        <taxon>Eubacteriales</taxon>
        <taxon>Yeguiaceae</taxon>
        <taxon>Yeguia</taxon>
    </lineage>
</organism>
<dbReference type="Pfam" id="PF13377">
    <property type="entry name" value="Peripla_BP_3"/>
    <property type="match status" value="1"/>
</dbReference>
<keyword evidence="6" id="KW-1185">Reference proteome</keyword>
<keyword evidence="2 5" id="KW-0238">DNA-binding</keyword>
<accession>A0A926HRM9</accession>
<dbReference type="CDD" id="cd01392">
    <property type="entry name" value="HTH_LacI"/>
    <property type="match status" value="1"/>
</dbReference>
<dbReference type="PANTHER" id="PTHR30146">
    <property type="entry name" value="LACI-RELATED TRANSCRIPTIONAL REPRESSOR"/>
    <property type="match status" value="1"/>
</dbReference>
<dbReference type="InterPro" id="IPR028082">
    <property type="entry name" value="Peripla_BP_I"/>
</dbReference>
<dbReference type="RefSeq" id="WP_249319598.1">
    <property type="nucleotide sequence ID" value="NZ_JACRSN010000010.1"/>
</dbReference>
<evidence type="ECO:0000313" key="5">
    <source>
        <dbReference type="EMBL" id="MBC8533944.1"/>
    </source>
</evidence>
<comment type="caution">
    <text evidence="5">The sequence shown here is derived from an EMBL/GenBank/DDBJ whole genome shotgun (WGS) entry which is preliminary data.</text>
</comment>
<dbReference type="InterPro" id="IPR046335">
    <property type="entry name" value="LacI/GalR-like_sensor"/>
</dbReference>
<dbReference type="InterPro" id="IPR000843">
    <property type="entry name" value="HTH_LacI"/>
</dbReference>
<protein>
    <submittedName>
        <fullName evidence="5">LacI family DNA-binding transcriptional regulator</fullName>
    </submittedName>
</protein>
<dbReference type="Gene3D" id="1.10.260.40">
    <property type="entry name" value="lambda repressor-like DNA-binding domains"/>
    <property type="match status" value="1"/>
</dbReference>
<keyword evidence="1" id="KW-0805">Transcription regulation</keyword>
<proteinExistence type="predicted"/>
<name>A0A926HRM9_9FIRM</name>
<evidence type="ECO:0000256" key="1">
    <source>
        <dbReference type="ARBA" id="ARBA00023015"/>
    </source>
</evidence>
<dbReference type="Gene3D" id="3.40.50.2300">
    <property type="match status" value="2"/>
</dbReference>
<dbReference type="SUPFAM" id="SSF53822">
    <property type="entry name" value="Periplasmic binding protein-like I"/>
    <property type="match status" value="1"/>
</dbReference>
<sequence length="336" mass="37633">MSVGLKDIAERLGLSEATVSLALNGNKIVKAETRIRVQKMADEMGYIPNSLARSLVRKKSGMLGLIIPDIENVYYSELVKHINRYCQKVGYRLFVSISNNNVHKEKENVLAMIENCAEGVVIAPVNVSNFNPDYLRYFKTNSIPFVFSSSRYEDVSAPYVMCDLETGMYSLTRYLLAEKGYRSFLLLTGPENVLTLRLRENGFLRALKNEKDVSNEIVRVQAVDYDTASETIHQYLQQKKKIDVIMCVNDTMAIGVINTLMRQGIKVPEDVAVTGFDDSLFAQISVVTLTTVVQDVKKIAEGSVDLLMDRISNQTSANTEILIPTHIVKRASTEGK</sequence>
<dbReference type="PANTHER" id="PTHR30146:SF109">
    <property type="entry name" value="HTH-TYPE TRANSCRIPTIONAL REGULATOR GALS"/>
    <property type="match status" value="1"/>
</dbReference>
<dbReference type="EMBL" id="JACRSN010000010">
    <property type="protein sequence ID" value="MBC8533944.1"/>
    <property type="molecule type" value="Genomic_DNA"/>
</dbReference>
<reference evidence="5" key="1">
    <citation type="submission" date="2020-08" db="EMBL/GenBank/DDBJ databases">
        <title>Genome public.</title>
        <authorList>
            <person name="Liu C."/>
            <person name="Sun Q."/>
        </authorList>
    </citation>
    <scope>NUCLEOTIDE SEQUENCE</scope>
    <source>
        <strain evidence="5">NSJ-40</strain>
    </source>
</reference>
<dbReference type="SMART" id="SM00354">
    <property type="entry name" value="HTH_LACI"/>
    <property type="match status" value="1"/>
</dbReference>
<dbReference type="GO" id="GO:0003700">
    <property type="term" value="F:DNA-binding transcription factor activity"/>
    <property type="evidence" value="ECO:0007669"/>
    <property type="project" value="TreeGrafter"/>
</dbReference>
<keyword evidence="3" id="KW-0804">Transcription</keyword>
<dbReference type="Pfam" id="PF00356">
    <property type="entry name" value="LacI"/>
    <property type="match status" value="1"/>
</dbReference>
<dbReference type="SUPFAM" id="SSF47413">
    <property type="entry name" value="lambda repressor-like DNA-binding domains"/>
    <property type="match status" value="1"/>
</dbReference>
<feature type="domain" description="HTH lacI-type" evidence="4">
    <location>
        <begin position="3"/>
        <end position="57"/>
    </location>
</feature>
<dbReference type="InterPro" id="IPR010982">
    <property type="entry name" value="Lambda_DNA-bd_dom_sf"/>
</dbReference>